<feature type="transmembrane region" description="Helical" evidence="2">
    <location>
        <begin position="106"/>
        <end position="130"/>
    </location>
</feature>
<accession>A0A3S3T787</accession>
<dbReference type="AlphaFoldDB" id="A0A3S3T787"/>
<protein>
    <submittedName>
        <fullName evidence="3">Uncharacterized protein</fullName>
    </submittedName>
</protein>
<keyword evidence="2" id="KW-1133">Transmembrane helix</keyword>
<dbReference type="EMBL" id="SACM01000003">
    <property type="protein sequence ID" value="RVT84912.1"/>
    <property type="molecule type" value="Genomic_DNA"/>
</dbReference>
<evidence type="ECO:0000313" key="3">
    <source>
        <dbReference type="EMBL" id="RVT84912.1"/>
    </source>
</evidence>
<proteinExistence type="predicted"/>
<keyword evidence="4" id="KW-1185">Reference proteome</keyword>
<feature type="transmembrane region" description="Helical" evidence="2">
    <location>
        <begin position="231"/>
        <end position="255"/>
    </location>
</feature>
<feature type="transmembrane region" description="Helical" evidence="2">
    <location>
        <begin position="137"/>
        <end position="156"/>
    </location>
</feature>
<sequence>MNPMQPSDQLVARLINLFRQAFGPSAFMAAERGLTQLSGFAAAAAALMGFGLALFAAIKTDALSLMLLGVAWVVAVAVLHFIGSRMLVSCALTLRNTPSNVSSQDYLEVLGLSCIVVLIGALLGGLYLAIKLSSLTPLWYGLGGAITMLFFASMYLNPTLINTKVHATASAGEDAVAVSVLTLKTFVRLAPVVFAVLTLAGAGALGYGLVQLAKEGADEIMIGGLASASGFGIVAVGLLYPLGAYLSFVLGYLVLDIARSILSLPRLLQPAGGAAETEPVAPAAPAAEVAEASPSQTAALKLMAGIAGAALVLGIVGVQGKQYYNEYQEKRAIAKMEEERIAAEKKAEEERVRAEQEQQKAEAARIAKIAAAVTALKGREAIDLVVSPEVSAPIKAMLGNQQATFERYFAVGQPVLVQEGFVVATGCMVDSCGSNEGIVAVNTATGSVHAAVYFNQQVKILGDDTASSAPAPIRKWALKFQ</sequence>
<feature type="coiled-coil region" evidence="1">
    <location>
        <begin position="333"/>
        <end position="367"/>
    </location>
</feature>
<feature type="transmembrane region" description="Helical" evidence="2">
    <location>
        <begin position="298"/>
        <end position="318"/>
    </location>
</feature>
<keyword evidence="1" id="KW-0175">Coiled coil</keyword>
<dbReference type="Proteomes" id="UP000288587">
    <property type="component" value="Unassembled WGS sequence"/>
</dbReference>
<feature type="transmembrane region" description="Helical" evidence="2">
    <location>
        <begin position="37"/>
        <end position="58"/>
    </location>
</feature>
<keyword evidence="2" id="KW-0812">Transmembrane</keyword>
<gene>
    <name evidence="3" type="ORF">EOD73_12375</name>
</gene>
<comment type="caution">
    <text evidence="3">The sequence shown here is derived from an EMBL/GenBank/DDBJ whole genome shotgun (WGS) entry which is preliminary data.</text>
</comment>
<feature type="transmembrane region" description="Helical" evidence="2">
    <location>
        <begin position="65"/>
        <end position="86"/>
    </location>
</feature>
<evidence type="ECO:0000256" key="2">
    <source>
        <dbReference type="SAM" id="Phobius"/>
    </source>
</evidence>
<dbReference type="RefSeq" id="WP_127683314.1">
    <property type="nucleotide sequence ID" value="NZ_SACM01000003.1"/>
</dbReference>
<keyword evidence="2" id="KW-0472">Membrane</keyword>
<organism evidence="3 4">
    <name type="scientific">Inhella crocodyli</name>
    <dbReference type="NCBI Taxonomy" id="2499851"/>
    <lineage>
        <taxon>Bacteria</taxon>
        <taxon>Pseudomonadati</taxon>
        <taxon>Pseudomonadota</taxon>
        <taxon>Betaproteobacteria</taxon>
        <taxon>Burkholderiales</taxon>
        <taxon>Sphaerotilaceae</taxon>
        <taxon>Inhella</taxon>
    </lineage>
</organism>
<evidence type="ECO:0000256" key="1">
    <source>
        <dbReference type="SAM" id="Coils"/>
    </source>
</evidence>
<name>A0A3S3T787_9BURK</name>
<evidence type="ECO:0000313" key="4">
    <source>
        <dbReference type="Proteomes" id="UP000288587"/>
    </source>
</evidence>
<reference evidence="3 4" key="1">
    <citation type="submission" date="2019-01" db="EMBL/GenBank/DDBJ databases">
        <authorList>
            <person name="Chen W.-M."/>
        </authorList>
    </citation>
    <scope>NUCLEOTIDE SEQUENCE [LARGE SCALE GENOMIC DNA]</scope>
    <source>
        <strain evidence="3 4">CCP-18</strain>
    </source>
</reference>
<feature type="transmembrane region" description="Helical" evidence="2">
    <location>
        <begin position="189"/>
        <end position="210"/>
    </location>
</feature>